<keyword evidence="3" id="KW-1185">Reference proteome</keyword>
<dbReference type="Proteomes" id="UP001443914">
    <property type="component" value="Unassembled WGS sequence"/>
</dbReference>
<sequence length="131" mass="14549">MSKTKTPLICFLIISLITILLLLLSKNPINLEKTPIKLRDVLPILPKQISWPILRTINSAVDLSPTFVGAASSADAVNNSLVWKGACFYSNTAWLEFHNKTGSQFGGGILHIKVRKFSSKTDIYRVEYETG</sequence>
<keyword evidence="1" id="KW-0812">Transmembrane</keyword>
<feature type="transmembrane region" description="Helical" evidence="1">
    <location>
        <begin position="6"/>
        <end position="24"/>
    </location>
</feature>
<reference evidence="2" key="1">
    <citation type="submission" date="2024-03" db="EMBL/GenBank/DDBJ databases">
        <title>WGS assembly of Saponaria officinalis var. Norfolk2.</title>
        <authorList>
            <person name="Jenkins J."/>
            <person name="Shu S."/>
            <person name="Grimwood J."/>
            <person name="Barry K."/>
            <person name="Goodstein D."/>
            <person name="Schmutz J."/>
            <person name="Leebens-Mack J."/>
            <person name="Osbourn A."/>
        </authorList>
    </citation>
    <scope>NUCLEOTIDE SEQUENCE [LARGE SCALE GENOMIC DNA]</scope>
    <source>
        <strain evidence="2">JIC</strain>
    </source>
</reference>
<name>A0AAW1KW19_SAPOF</name>
<comment type="caution">
    <text evidence="2">The sequence shown here is derived from an EMBL/GenBank/DDBJ whole genome shotgun (WGS) entry which is preliminary data.</text>
</comment>
<evidence type="ECO:0000256" key="1">
    <source>
        <dbReference type="SAM" id="Phobius"/>
    </source>
</evidence>
<evidence type="ECO:0000313" key="2">
    <source>
        <dbReference type="EMBL" id="KAK9724329.1"/>
    </source>
</evidence>
<evidence type="ECO:0000313" key="3">
    <source>
        <dbReference type="Proteomes" id="UP001443914"/>
    </source>
</evidence>
<dbReference type="AlphaFoldDB" id="A0AAW1KW19"/>
<accession>A0AAW1KW19</accession>
<dbReference type="PANTHER" id="PTHR31354">
    <property type="entry name" value="OS01G0793500 PROTEIN"/>
    <property type="match status" value="1"/>
</dbReference>
<keyword evidence="1" id="KW-0472">Membrane</keyword>
<keyword evidence="1" id="KW-1133">Transmembrane helix</keyword>
<protein>
    <submittedName>
        <fullName evidence="2">Uncharacterized protein</fullName>
    </submittedName>
</protein>
<gene>
    <name evidence="2" type="ORF">RND81_05G064600</name>
</gene>
<proteinExistence type="predicted"/>
<organism evidence="2 3">
    <name type="scientific">Saponaria officinalis</name>
    <name type="common">Common soapwort</name>
    <name type="synonym">Lychnis saponaria</name>
    <dbReference type="NCBI Taxonomy" id="3572"/>
    <lineage>
        <taxon>Eukaryota</taxon>
        <taxon>Viridiplantae</taxon>
        <taxon>Streptophyta</taxon>
        <taxon>Embryophyta</taxon>
        <taxon>Tracheophyta</taxon>
        <taxon>Spermatophyta</taxon>
        <taxon>Magnoliopsida</taxon>
        <taxon>eudicotyledons</taxon>
        <taxon>Gunneridae</taxon>
        <taxon>Pentapetalae</taxon>
        <taxon>Caryophyllales</taxon>
        <taxon>Caryophyllaceae</taxon>
        <taxon>Caryophylleae</taxon>
        <taxon>Saponaria</taxon>
    </lineage>
</organism>
<dbReference type="EMBL" id="JBDFQZ010000005">
    <property type="protein sequence ID" value="KAK9724329.1"/>
    <property type="molecule type" value="Genomic_DNA"/>
</dbReference>
<dbReference type="PANTHER" id="PTHR31354:SF2">
    <property type="entry name" value="OS01G0793500 PROTEIN"/>
    <property type="match status" value="1"/>
</dbReference>